<dbReference type="RefSeq" id="WP_189090501.1">
    <property type="nucleotide sequence ID" value="NZ_BMQL01000011.1"/>
</dbReference>
<proteinExistence type="predicted"/>
<sequence>MRTINSMQGWLLSTVLLFGSSGLAASGIGASNPGGQAQVQNTPTSATPTPIDPTAAANALVQAIQSMPNAVTTAATSNVALPAAGGGGLDFDSLASGLESFSNGGISSVMPAVSTGVALLQSASSILALIPGLGGISDAINHVLDAFSGAASTLAPIMAVAKTIGHYMRLVSDGQKTLGNLMNARSLDDAMDSVNALTGLAGQAGLINTAQLKGNPVAVADAVADTFDAQINATMAQQRQYSNMPQISAAIGERVKRLQSLRALTMRKLNAQARMNDVTASNKRAADLAGSTAQNAMILTTTASTVTNEKDAAKVNVAATTEVANATAAGLANVSDQLTQQSALTVQTNESLDQLVESNIEAASARAMKHEMDMQSDDAADVAQYRATVQIGRSATAALGNTLSPQSNQAPDFAAVLRNKK</sequence>
<gene>
    <name evidence="2" type="ORF">GCM10008957_23110</name>
</gene>
<reference evidence="2" key="2">
    <citation type="submission" date="2020-09" db="EMBL/GenBank/DDBJ databases">
        <authorList>
            <person name="Sun Q."/>
            <person name="Ohkuma M."/>
        </authorList>
    </citation>
    <scope>NUCLEOTIDE SEQUENCE</scope>
    <source>
        <strain evidence="2">JCM 31311</strain>
    </source>
</reference>
<protein>
    <submittedName>
        <fullName evidence="2">Uncharacterized protein</fullName>
    </submittedName>
</protein>
<dbReference type="AlphaFoldDB" id="A0A918C949"/>
<evidence type="ECO:0000313" key="2">
    <source>
        <dbReference type="EMBL" id="GGR09733.1"/>
    </source>
</evidence>
<comment type="caution">
    <text evidence="2">The sequence shown here is derived from an EMBL/GenBank/DDBJ whole genome shotgun (WGS) entry which is preliminary data.</text>
</comment>
<name>A0A918C949_9DEIO</name>
<accession>A0A918C949</accession>
<reference evidence="2" key="1">
    <citation type="journal article" date="2014" name="Int. J. Syst. Evol. Microbiol.">
        <title>Complete genome sequence of Corynebacterium casei LMG S-19264T (=DSM 44701T), isolated from a smear-ripened cheese.</title>
        <authorList>
            <consortium name="US DOE Joint Genome Institute (JGI-PGF)"/>
            <person name="Walter F."/>
            <person name="Albersmeier A."/>
            <person name="Kalinowski J."/>
            <person name="Ruckert C."/>
        </authorList>
    </citation>
    <scope>NUCLEOTIDE SEQUENCE</scope>
    <source>
        <strain evidence="2">JCM 31311</strain>
    </source>
</reference>
<feature type="chain" id="PRO_5037701142" evidence="1">
    <location>
        <begin position="25"/>
        <end position="421"/>
    </location>
</feature>
<keyword evidence="3" id="KW-1185">Reference proteome</keyword>
<feature type="signal peptide" evidence="1">
    <location>
        <begin position="1"/>
        <end position="24"/>
    </location>
</feature>
<evidence type="ECO:0000256" key="1">
    <source>
        <dbReference type="SAM" id="SignalP"/>
    </source>
</evidence>
<dbReference type="Proteomes" id="UP000603865">
    <property type="component" value="Unassembled WGS sequence"/>
</dbReference>
<dbReference type="EMBL" id="BMQL01000011">
    <property type="protein sequence ID" value="GGR09733.1"/>
    <property type="molecule type" value="Genomic_DNA"/>
</dbReference>
<organism evidence="2 3">
    <name type="scientific">Deinococcus ruber</name>
    <dbReference type="NCBI Taxonomy" id="1848197"/>
    <lineage>
        <taxon>Bacteria</taxon>
        <taxon>Thermotogati</taxon>
        <taxon>Deinococcota</taxon>
        <taxon>Deinococci</taxon>
        <taxon>Deinococcales</taxon>
        <taxon>Deinococcaceae</taxon>
        <taxon>Deinococcus</taxon>
    </lineage>
</organism>
<keyword evidence="1" id="KW-0732">Signal</keyword>
<evidence type="ECO:0000313" key="3">
    <source>
        <dbReference type="Proteomes" id="UP000603865"/>
    </source>
</evidence>